<evidence type="ECO:0000259" key="2">
    <source>
        <dbReference type="PROSITE" id="PS50110"/>
    </source>
</evidence>
<dbReference type="PROSITE" id="PS50110">
    <property type="entry name" value="RESPONSE_REGULATORY"/>
    <property type="match status" value="1"/>
</dbReference>
<evidence type="ECO:0000256" key="1">
    <source>
        <dbReference type="PROSITE-ProRule" id="PRU00169"/>
    </source>
</evidence>
<evidence type="ECO:0000313" key="3">
    <source>
        <dbReference type="EMBL" id="SFK16618.1"/>
    </source>
</evidence>
<dbReference type="Gene3D" id="3.40.50.2300">
    <property type="match status" value="1"/>
</dbReference>
<sequence>MSKPLDGLRVLILEDEFLIAMDVEQLCRDSGAKDVAIARSLHELDDPTGEPPAFDVAIIDLMLAGVSTLDFARQIHQRGVPFVFASGHSDLQEIAEAFPGITVVGKPYAGDDLISAVAAAVASGRSRPLSTP</sequence>
<feature type="modified residue" description="4-aspartylphosphate" evidence="1">
    <location>
        <position position="60"/>
    </location>
</feature>
<keyword evidence="4" id="KW-1185">Reference proteome</keyword>
<accession>A0A1I3XAH6</accession>
<dbReference type="RefSeq" id="WP_149759405.1">
    <property type="nucleotide sequence ID" value="NZ_BSPE01000008.1"/>
</dbReference>
<dbReference type="AlphaFoldDB" id="A0A1I3XAH6"/>
<gene>
    <name evidence="3" type="ORF">SAMN04488498_103100</name>
</gene>
<feature type="domain" description="Response regulatory" evidence="2">
    <location>
        <begin position="9"/>
        <end position="121"/>
    </location>
</feature>
<dbReference type="OrthoDB" id="582170at2"/>
<dbReference type="EMBL" id="FOSL01000003">
    <property type="protein sequence ID" value="SFK16618.1"/>
    <property type="molecule type" value="Genomic_DNA"/>
</dbReference>
<keyword evidence="1" id="KW-0597">Phosphoprotein</keyword>
<protein>
    <submittedName>
        <fullName evidence="3">CheY chemotaxis protein or a CheY-like REC (Receiver) domain</fullName>
    </submittedName>
</protein>
<dbReference type="InterPro" id="IPR001789">
    <property type="entry name" value="Sig_transdc_resp-reg_receiver"/>
</dbReference>
<dbReference type="GO" id="GO:0000160">
    <property type="term" value="P:phosphorelay signal transduction system"/>
    <property type="evidence" value="ECO:0007669"/>
    <property type="project" value="InterPro"/>
</dbReference>
<dbReference type="Proteomes" id="UP000323300">
    <property type="component" value="Unassembled WGS sequence"/>
</dbReference>
<dbReference type="SUPFAM" id="SSF52172">
    <property type="entry name" value="CheY-like"/>
    <property type="match status" value="1"/>
</dbReference>
<reference evidence="3 4" key="1">
    <citation type="submission" date="2016-10" db="EMBL/GenBank/DDBJ databases">
        <authorList>
            <person name="Varghese N."/>
            <person name="Submissions S."/>
        </authorList>
    </citation>
    <scope>NUCLEOTIDE SEQUENCE [LARGE SCALE GENOMIC DNA]</scope>
    <source>
        <strain evidence="3 4">DSM 21822</strain>
    </source>
</reference>
<evidence type="ECO:0000313" key="4">
    <source>
        <dbReference type="Proteomes" id="UP000323300"/>
    </source>
</evidence>
<dbReference type="InterPro" id="IPR011006">
    <property type="entry name" value="CheY-like_superfamily"/>
</dbReference>
<dbReference type="Pfam" id="PF00072">
    <property type="entry name" value="Response_reg"/>
    <property type="match status" value="1"/>
</dbReference>
<proteinExistence type="predicted"/>
<dbReference type="SMART" id="SM00448">
    <property type="entry name" value="REC"/>
    <property type="match status" value="1"/>
</dbReference>
<name>A0A1I3XAH6_9HYPH</name>
<organism evidence="3 4">
    <name type="scientific">Neomesorhizobium albiziae</name>
    <dbReference type="NCBI Taxonomy" id="335020"/>
    <lineage>
        <taxon>Bacteria</taxon>
        <taxon>Pseudomonadati</taxon>
        <taxon>Pseudomonadota</taxon>
        <taxon>Alphaproteobacteria</taxon>
        <taxon>Hyphomicrobiales</taxon>
        <taxon>Phyllobacteriaceae</taxon>
        <taxon>Neomesorhizobium</taxon>
    </lineage>
</organism>